<feature type="region of interest" description="Disordered" evidence="3">
    <location>
        <begin position="284"/>
        <end position="318"/>
    </location>
</feature>
<evidence type="ECO:0000313" key="5">
    <source>
        <dbReference type="Proteomes" id="UP000092993"/>
    </source>
</evidence>
<feature type="region of interest" description="Disordered" evidence="3">
    <location>
        <begin position="1"/>
        <end position="30"/>
    </location>
</feature>
<reference evidence="4 5" key="1">
    <citation type="submission" date="2016-03" db="EMBL/GenBank/DDBJ databases">
        <title>Whole genome sequencing of Grifola frondosa 9006-11.</title>
        <authorList>
            <person name="Min B."/>
            <person name="Park H."/>
            <person name="Kim J.-G."/>
            <person name="Cho H."/>
            <person name="Oh Y.-L."/>
            <person name="Kong W.-S."/>
            <person name="Choi I.-G."/>
        </authorList>
    </citation>
    <scope>NUCLEOTIDE SEQUENCE [LARGE SCALE GENOMIC DNA]</scope>
    <source>
        <strain evidence="4 5">9006-11</strain>
    </source>
</reference>
<organism evidence="4 5">
    <name type="scientific">Grifola frondosa</name>
    <name type="common">Maitake</name>
    <name type="synonym">Polyporus frondosus</name>
    <dbReference type="NCBI Taxonomy" id="5627"/>
    <lineage>
        <taxon>Eukaryota</taxon>
        <taxon>Fungi</taxon>
        <taxon>Dikarya</taxon>
        <taxon>Basidiomycota</taxon>
        <taxon>Agaricomycotina</taxon>
        <taxon>Agaricomycetes</taxon>
        <taxon>Polyporales</taxon>
        <taxon>Grifolaceae</taxon>
        <taxon>Grifola</taxon>
    </lineage>
</organism>
<dbReference type="SMART" id="SM00369">
    <property type="entry name" value="LRR_TYP"/>
    <property type="match status" value="3"/>
</dbReference>
<dbReference type="PANTHER" id="PTHR48051">
    <property type="match status" value="1"/>
</dbReference>
<dbReference type="PANTHER" id="PTHR48051:SF46">
    <property type="entry name" value="LEUCINE RICH REPEAT-CONTAINING DOMAIN PROTEIN"/>
    <property type="match status" value="1"/>
</dbReference>
<dbReference type="SUPFAM" id="SSF52075">
    <property type="entry name" value="Outer arm dynein light chain 1"/>
    <property type="match status" value="1"/>
</dbReference>
<dbReference type="EMBL" id="LUGG01000018">
    <property type="protein sequence ID" value="OBZ69069.1"/>
    <property type="molecule type" value="Genomic_DNA"/>
</dbReference>
<dbReference type="PROSITE" id="PS51450">
    <property type="entry name" value="LRR"/>
    <property type="match status" value="1"/>
</dbReference>
<dbReference type="AlphaFoldDB" id="A0A1C7LYG3"/>
<accession>A0A1C7LYG3</accession>
<proteinExistence type="predicted"/>
<evidence type="ECO:0000256" key="2">
    <source>
        <dbReference type="ARBA" id="ARBA00022737"/>
    </source>
</evidence>
<evidence type="ECO:0000256" key="3">
    <source>
        <dbReference type="SAM" id="MobiDB-lite"/>
    </source>
</evidence>
<dbReference type="Gene3D" id="3.80.10.10">
    <property type="entry name" value="Ribonuclease Inhibitor"/>
    <property type="match status" value="1"/>
</dbReference>
<protein>
    <submittedName>
        <fullName evidence="4">Leucine-rich repeat-containing protein sog2</fullName>
    </submittedName>
</protein>
<evidence type="ECO:0000313" key="4">
    <source>
        <dbReference type="EMBL" id="OBZ69069.1"/>
    </source>
</evidence>
<dbReference type="InterPro" id="IPR050216">
    <property type="entry name" value="LRR_domain-containing"/>
</dbReference>
<dbReference type="OrthoDB" id="1394818at2759"/>
<keyword evidence="1" id="KW-0433">Leucine-rich repeat</keyword>
<comment type="caution">
    <text evidence="4">The sequence shown here is derived from an EMBL/GenBank/DDBJ whole genome shotgun (WGS) entry which is preliminary data.</text>
</comment>
<dbReference type="InterPro" id="IPR032675">
    <property type="entry name" value="LRR_dom_sf"/>
</dbReference>
<dbReference type="STRING" id="5627.A0A1C7LYG3"/>
<keyword evidence="2" id="KW-0677">Repeat</keyword>
<dbReference type="InterPro" id="IPR003591">
    <property type="entry name" value="Leu-rich_rpt_typical-subtyp"/>
</dbReference>
<sequence>MSNYDAEPSPGRISAQTLGHGASSPLPSVSLSRSHITDALSKSPDNGATLDLARKGLTDVGESGAEEMAMVGQEDDTGADSTVVRIALAYNRLTTLPMAFSLLLRLRYLVLKSNNFTVFPEVLTVMPSLEILDISRNKIKRLPSEPGSLTNLRVFSLHKNKIHRLPTYLCEFRRLSTFKVEQNPITWPPKAVMESYGNLNDAQAMSDWIKSLQAWLGDNASPSNERKLSDDSTQNEQGSKHPGQDTVIEDNSDLLQQAPSRRIPLRTPSLLHIRSLSAESDSSAYFQMDRSRPGSDTDPSPPVTRPDFASRLHDDPSYRAYPVAHPRLRDQFRDTAVDAHRILRGFLDNINGFQLSSAITNEPTTASPVSIDRSAPPRC</sequence>
<gene>
    <name evidence="4" type="primary">sog2</name>
    <name evidence="4" type="ORF">A0H81_10819</name>
</gene>
<name>A0A1C7LYG3_GRIFR</name>
<evidence type="ECO:0000256" key="1">
    <source>
        <dbReference type="ARBA" id="ARBA00022614"/>
    </source>
</evidence>
<dbReference type="GO" id="GO:0005737">
    <property type="term" value="C:cytoplasm"/>
    <property type="evidence" value="ECO:0007669"/>
    <property type="project" value="TreeGrafter"/>
</dbReference>
<dbReference type="Pfam" id="PF13855">
    <property type="entry name" value="LRR_8"/>
    <property type="match status" value="1"/>
</dbReference>
<keyword evidence="5" id="KW-1185">Reference proteome</keyword>
<dbReference type="Proteomes" id="UP000092993">
    <property type="component" value="Unassembled WGS sequence"/>
</dbReference>
<feature type="compositionally biased region" description="Basic and acidic residues" evidence="3">
    <location>
        <begin position="308"/>
        <end position="317"/>
    </location>
</feature>
<dbReference type="InterPro" id="IPR001611">
    <property type="entry name" value="Leu-rich_rpt"/>
</dbReference>
<feature type="region of interest" description="Disordered" evidence="3">
    <location>
        <begin position="220"/>
        <end position="249"/>
    </location>
</feature>